<comment type="function">
    <text evidence="11">Involved in the transmission of sensory signals from the chemoreceptors to the flagellar motors. CheA is autophosphorylated; it can transfer its phosphate group to either CheB or CheY.</text>
</comment>
<dbReference type="STRING" id="1121001.SAMN02745857_00483"/>
<dbReference type="PANTHER" id="PTHR43395:SF10">
    <property type="entry name" value="CHEMOTAXIS PROTEIN CHEA"/>
    <property type="match status" value="1"/>
</dbReference>
<dbReference type="CDD" id="cd16916">
    <property type="entry name" value="HATPase_CheA-like"/>
    <property type="match status" value="1"/>
</dbReference>
<dbReference type="PROSITE" id="PS50894">
    <property type="entry name" value="HPT"/>
    <property type="match status" value="1"/>
</dbReference>
<dbReference type="InterPro" id="IPR036097">
    <property type="entry name" value="HisK_dim/P_sf"/>
</dbReference>
<evidence type="ECO:0000313" key="17">
    <source>
        <dbReference type="Proteomes" id="UP000192761"/>
    </source>
</evidence>
<proteinExistence type="predicted"/>
<keyword evidence="4" id="KW-0145">Chemotaxis</keyword>
<dbReference type="Gene3D" id="1.20.120.160">
    <property type="entry name" value="HPT domain"/>
    <property type="match status" value="1"/>
</dbReference>
<evidence type="ECO:0000256" key="11">
    <source>
        <dbReference type="ARBA" id="ARBA00035100"/>
    </source>
</evidence>
<dbReference type="SUPFAM" id="SSF47226">
    <property type="entry name" value="Histidine-containing phosphotransfer domain, HPT domain"/>
    <property type="match status" value="1"/>
</dbReference>
<dbReference type="PROSITE" id="PS50851">
    <property type="entry name" value="CHEW"/>
    <property type="match status" value="1"/>
</dbReference>
<dbReference type="Pfam" id="PF02895">
    <property type="entry name" value="H-kinase_dim"/>
    <property type="match status" value="1"/>
</dbReference>
<feature type="domain" description="Histidine kinase" evidence="13">
    <location>
        <begin position="298"/>
        <end position="580"/>
    </location>
</feature>
<keyword evidence="7" id="KW-0547">Nucleotide-binding</keyword>
<evidence type="ECO:0000256" key="2">
    <source>
        <dbReference type="ARBA" id="ARBA00012438"/>
    </source>
</evidence>
<evidence type="ECO:0000256" key="4">
    <source>
        <dbReference type="ARBA" id="ARBA00022500"/>
    </source>
</evidence>
<dbReference type="InterPro" id="IPR004358">
    <property type="entry name" value="Sig_transdc_His_kin-like_C"/>
</dbReference>
<dbReference type="PANTHER" id="PTHR43395">
    <property type="entry name" value="SENSOR HISTIDINE KINASE CHEA"/>
    <property type="match status" value="1"/>
</dbReference>
<dbReference type="InterPro" id="IPR036890">
    <property type="entry name" value="HATPase_C_sf"/>
</dbReference>
<keyword evidence="9" id="KW-0067">ATP-binding</keyword>
<dbReference type="GO" id="GO:0006935">
    <property type="term" value="P:chemotaxis"/>
    <property type="evidence" value="ECO:0007669"/>
    <property type="project" value="UniProtKB-KW"/>
</dbReference>
<feature type="domain" description="CheW-like" evidence="14">
    <location>
        <begin position="582"/>
        <end position="710"/>
    </location>
</feature>
<dbReference type="InterPro" id="IPR036061">
    <property type="entry name" value="CheW-like_dom_sf"/>
</dbReference>
<evidence type="ECO:0000259" key="14">
    <source>
        <dbReference type="PROSITE" id="PS50851"/>
    </source>
</evidence>
<dbReference type="CDD" id="cd00731">
    <property type="entry name" value="CheA_reg"/>
    <property type="match status" value="1"/>
</dbReference>
<dbReference type="Proteomes" id="UP000192761">
    <property type="component" value="Unassembled WGS sequence"/>
</dbReference>
<accession>A0A1W1X2J4</accession>
<protein>
    <recommendedName>
        <fullName evidence="3">Chemotaxis protein CheA</fullName>
        <ecNumber evidence="2">2.7.13.3</ecNumber>
    </recommendedName>
</protein>
<dbReference type="Pfam" id="PF02518">
    <property type="entry name" value="HATPase_c"/>
    <property type="match status" value="1"/>
</dbReference>
<dbReference type="SMART" id="SM00260">
    <property type="entry name" value="CheW"/>
    <property type="match status" value="1"/>
</dbReference>
<dbReference type="Gene3D" id="3.30.565.10">
    <property type="entry name" value="Histidine kinase-like ATPase, C-terminal domain"/>
    <property type="match status" value="1"/>
</dbReference>
<gene>
    <name evidence="16" type="ORF">SAMN02745857_00483</name>
</gene>
<dbReference type="SUPFAM" id="SSF55874">
    <property type="entry name" value="ATPase domain of HSP90 chaperone/DNA topoisomerase II/histidine kinase"/>
    <property type="match status" value="1"/>
</dbReference>
<dbReference type="SMART" id="SM00387">
    <property type="entry name" value="HATPase_c"/>
    <property type="match status" value="1"/>
</dbReference>
<dbReference type="CDD" id="cd00088">
    <property type="entry name" value="HPT"/>
    <property type="match status" value="1"/>
</dbReference>
<dbReference type="PROSITE" id="PS50109">
    <property type="entry name" value="HIS_KIN"/>
    <property type="match status" value="1"/>
</dbReference>
<evidence type="ECO:0000313" key="16">
    <source>
        <dbReference type="EMBL" id="SMC18134.1"/>
    </source>
</evidence>
<evidence type="ECO:0000259" key="15">
    <source>
        <dbReference type="PROSITE" id="PS50894"/>
    </source>
</evidence>
<keyword evidence="10" id="KW-0902">Two-component regulatory system</keyword>
<keyword evidence="6" id="KW-0808">Transferase</keyword>
<dbReference type="Pfam" id="PF01627">
    <property type="entry name" value="Hpt"/>
    <property type="match status" value="1"/>
</dbReference>
<dbReference type="InterPro" id="IPR004105">
    <property type="entry name" value="CheA-like_dim"/>
</dbReference>
<dbReference type="InterPro" id="IPR002545">
    <property type="entry name" value="CheW-lke_dom"/>
</dbReference>
<dbReference type="InterPro" id="IPR037006">
    <property type="entry name" value="CheA-like_homodim_sf"/>
</dbReference>
<name>A0A1W1X2J4_9NEIS</name>
<comment type="catalytic activity">
    <reaction evidence="1">
        <text>ATP + protein L-histidine = ADP + protein N-phospho-L-histidine.</text>
        <dbReference type="EC" id="2.7.13.3"/>
    </reaction>
</comment>
<evidence type="ECO:0000256" key="7">
    <source>
        <dbReference type="ARBA" id="ARBA00022741"/>
    </source>
</evidence>
<dbReference type="SUPFAM" id="SSF160246">
    <property type="entry name" value="EspE N-terminal domain-like"/>
    <property type="match status" value="1"/>
</dbReference>
<dbReference type="InterPro" id="IPR037257">
    <property type="entry name" value="T2SS_E_N_sf"/>
</dbReference>
<dbReference type="PRINTS" id="PR00344">
    <property type="entry name" value="BCTRLSENSOR"/>
</dbReference>
<dbReference type="InterPro" id="IPR051315">
    <property type="entry name" value="Bact_Chemotaxis_CheA"/>
</dbReference>
<dbReference type="AlphaFoldDB" id="A0A1W1X2J4"/>
<dbReference type="Pfam" id="PF01584">
    <property type="entry name" value="CheW"/>
    <property type="match status" value="1"/>
</dbReference>
<dbReference type="FunFam" id="3.30.565.10:FF:000016">
    <property type="entry name" value="Chemotaxis protein CheA, putative"/>
    <property type="match status" value="1"/>
</dbReference>
<organism evidence="16 17">
    <name type="scientific">Andreprevotia lacus DSM 23236</name>
    <dbReference type="NCBI Taxonomy" id="1121001"/>
    <lineage>
        <taxon>Bacteria</taxon>
        <taxon>Pseudomonadati</taxon>
        <taxon>Pseudomonadota</taxon>
        <taxon>Betaproteobacteria</taxon>
        <taxon>Neisseriales</taxon>
        <taxon>Chitinibacteraceae</taxon>
        <taxon>Andreprevotia</taxon>
    </lineage>
</organism>
<dbReference type="OrthoDB" id="9146932at2"/>
<reference evidence="16 17" key="1">
    <citation type="submission" date="2017-04" db="EMBL/GenBank/DDBJ databases">
        <authorList>
            <person name="Afonso C.L."/>
            <person name="Miller P.J."/>
            <person name="Scott M.A."/>
            <person name="Spackman E."/>
            <person name="Goraichik I."/>
            <person name="Dimitrov K.M."/>
            <person name="Suarez D.L."/>
            <person name="Swayne D.E."/>
        </authorList>
    </citation>
    <scope>NUCLEOTIDE SEQUENCE [LARGE SCALE GENOMIC DNA]</scope>
    <source>
        <strain evidence="16 17">DSM 23236</strain>
    </source>
</reference>
<dbReference type="Gene3D" id="1.10.287.560">
    <property type="entry name" value="Histidine kinase CheA-like, homodimeric domain"/>
    <property type="match status" value="1"/>
</dbReference>
<dbReference type="EMBL" id="FWXD01000002">
    <property type="protein sequence ID" value="SMC18134.1"/>
    <property type="molecule type" value="Genomic_DNA"/>
</dbReference>
<dbReference type="InterPro" id="IPR005467">
    <property type="entry name" value="His_kinase_dom"/>
</dbReference>
<dbReference type="InterPro" id="IPR003594">
    <property type="entry name" value="HATPase_dom"/>
</dbReference>
<dbReference type="GO" id="GO:0000155">
    <property type="term" value="F:phosphorelay sensor kinase activity"/>
    <property type="evidence" value="ECO:0007669"/>
    <property type="project" value="InterPro"/>
</dbReference>
<dbReference type="SMART" id="SM00073">
    <property type="entry name" value="HPT"/>
    <property type="match status" value="1"/>
</dbReference>
<evidence type="ECO:0000256" key="12">
    <source>
        <dbReference type="PROSITE-ProRule" id="PRU00110"/>
    </source>
</evidence>
<evidence type="ECO:0000259" key="13">
    <source>
        <dbReference type="PROSITE" id="PS50109"/>
    </source>
</evidence>
<dbReference type="GO" id="GO:0005737">
    <property type="term" value="C:cytoplasm"/>
    <property type="evidence" value="ECO:0007669"/>
    <property type="project" value="InterPro"/>
</dbReference>
<dbReference type="Gene3D" id="2.30.30.40">
    <property type="entry name" value="SH3 Domains"/>
    <property type="match status" value="1"/>
</dbReference>
<keyword evidence="8 16" id="KW-0418">Kinase</keyword>
<dbReference type="EC" id="2.7.13.3" evidence="2"/>
<dbReference type="GO" id="GO:0005524">
    <property type="term" value="F:ATP binding"/>
    <property type="evidence" value="ECO:0007669"/>
    <property type="project" value="UniProtKB-KW"/>
</dbReference>
<feature type="domain" description="HPt" evidence="15">
    <location>
        <begin position="1"/>
        <end position="103"/>
    </location>
</feature>
<evidence type="ECO:0000256" key="9">
    <source>
        <dbReference type="ARBA" id="ARBA00022840"/>
    </source>
</evidence>
<evidence type="ECO:0000256" key="1">
    <source>
        <dbReference type="ARBA" id="ARBA00000085"/>
    </source>
</evidence>
<evidence type="ECO:0000256" key="10">
    <source>
        <dbReference type="ARBA" id="ARBA00023012"/>
    </source>
</evidence>
<dbReference type="InterPro" id="IPR008207">
    <property type="entry name" value="Sig_transdc_His_kin_Hpt_dom"/>
</dbReference>
<keyword evidence="5 12" id="KW-0597">Phosphoprotein</keyword>
<dbReference type="InterPro" id="IPR036641">
    <property type="entry name" value="HPT_dom_sf"/>
</dbReference>
<dbReference type="SUPFAM" id="SSF47384">
    <property type="entry name" value="Homodimeric domain of signal transducing histidine kinase"/>
    <property type="match status" value="1"/>
</dbReference>
<evidence type="ECO:0000256" key="5">
    <source>
        <dbReference type="ARBA" id="ARBA00022553"/>
    </source>
</evidence>
<evidence type="ECO:0000256" key="3">
    <source>
        <dbReference type="ARBA" id="ARBA00021495"/>
    </source>
</evidence>
<sequence>MDMDMARDALVQEARELLVAMENALLEIETDGASSEAINAIFRAAHTIKGSAGLFAFDLIVSFTHIVESVLDRVRNGKVQIDDAMLSLLLNCGDYIGALVDAIQNRTENEEPDAARRVVLEKQLGAYLEPPAEAPAAAALTATAKEEGPQQIEGSGGVSSDNWHLSLRFSPDVLRNGLDPLSFLHYLSSMGRIVYLHTLTDNLPPLSQLDAEASYLGFEIDFDSDADRAKIESVFDFVREDSQIRILPPHSKIDEYISLIALMPDPGRLGDILVRGGALTEVELEQALQQQQGQEIGQKPLGAMLIEQQLVPEPVVSAALSRQKQNEEKKSHEQKFIKVEVSKLDQLIDLVGELVIAGAGANLIANRKKDAQFEEATQAISVLVEHIRDAALTLRMVPIGEVFQRFPRVVRDISRELGKEIELIVTGAETELDKSMVEKLADPLMHIVRNSMDHGIEGTEDRVLAGKSATGMLRLNAYHESGSIVIEVSDDGRGLNREKILAKAIERGLVTPDHNLSEKDIFRLIFEAGFSTAEQVTNLSGRGVGMDVVKKNIESLRGEVEILSQAGQGTTTRIRLPLTLAIIDGFQVMVNDEVFVIPLDLVIECVDLAGHDARHNIVKLRGEPLPFVRLRELFELPPIQHNRESLVVVQFGQQRAGLVVDRLLGEFQAVIKPLGSLFSGIKSISGSTILGDGRVALILDVPHLVQQTAQQQHSLTQSAVAGLLTNNKTTER</sequence>
<dbReference type="SMART" id="SM01231">
    <property type="entry name" value="H-kinase_dim"/>
    <property type="match status" value="1"/>
</dbReference>
<dbReference type="FunFam" id="2.30.30.40:FF:000048">
    <property type="entry name" value="Chemotaxis protein CheA, putative"/>
    <property type="match status" value="1"/>
</dbReference>
<evidence type="ECO:0000256" key="6">
    <source>
        <dbReference type="ARBA" id="ARBA00022679"/>
    </source>
</evidence>
<evidence type="ECO:0000256" key="8">
    <source>
        <dbReference type="ARBA" id="ARBA00022777"/>
    </source>
</evidence>
<dbReference type="SUPFAM" id="SSF50341">
    <property type="entry name" value="CheW-like"/>
    <property type="match status" value="1"/>
</dbReference>
<keyword evidence="17" id="KW-1185">Reference proteome</keyword>
<feature type="modified residue" description="Phosphohistidine" evidence="12">
    <location>
        <position position="46"/>
    </location>
</feature>